<evidence type="ECO:0000259" key="3">
    <source>
        <dbReference type="Pfam" id="PF26629"/>
    </source>
</evidence>
<keyword evidence="1" id="KW-0812">Transmembrane</keyword>
<dbReference type="RefSeq" id="WP_211937901.1">
    <property type="nucleotide sequence ID" value="NZ_CP073078.1"/>
</dbReference>
<dbReference type="InterPro" id="IPR058718">
    <property type="entry name" value="Agl6_TM_C"/>
</dbReference>
<evidence type="ECO:0000313" key="5">
    <source>
        <dbReference type="Proteomes" id="UP000676409"/>
    </source>
</evidence>
<feature type="domain" description="Glycosyltransferase 2-like" evidence="2">
    <location>
        <begin position="25"/>
        <end position="184"/>
    </location>
</feature>
<dbReference type="KEGG" id="caul:KCG34_22865"/>
<dbReference type="CDD" id="cd04179">
    <property type="entry name" value="DPM_DPG-synthase_like"/>
    <property type="match status" value="1"/>
</dbReference>
<dbReference type="InterPro" id="IPR001173">
    <property type="entry name" value="Glyco_trans_2-like"/>
</dbReference>
<keyword evidence="1" id="KW-1133">Transmembrane helix</keyword>
<reference evidence="4" key="1">
    <citation type="submission" date="2021-04" db="EMBL/GenBank/DDBJ databases">
        <title>The complete genome sequence of Caulobacter sp. S6.</title>
        <authorList>
            <person name="Tang Y."/>
            <person name="Ouyang W."/>
            <person name="Liu Q."/>
            <person name="Huang B."/>
            <person name="Guo Z."/>
            <person name="Lei P."/>
        </authorList>
    </citation>
    <scope>NUCLEOTIDE SEQUENCE</scope>
    <source>
        <strain evidence="4">S6</strain>
    </source>
</reference>
<feature type="transmembrane region" description="Helical" evidence="1">
    <location>
        <begin position="333"/>
        <end position="354"/>
    </location>
</feature>
<sequence>MSQSTLARETSRADQTSASSPLELTILMPCLNEAETIEICVRKARGFLERSGVKGEVLIADNGSTDGSQALAEKEGARVVAVPEKGYGAALMGGIKAAQGRFVIMGDADDSYDFENLEGMVQHLRDGAELVMGNRFKGGIAPGAMPFLHKYLGNPVLSFIGRLFFKIPIGDFHCGLRGFSRASILDLGLQSPGMEFASEMVVKASLYDLRIEETPTTLKPDGRSRPPHLKTWRDGWRHLRFLLLHSPRYLFIYPGLALIVTGLVGGALLARGELAITPQIKLDIHSLVVACFAVLMGVQLVVFGALARRYQALEGVLPPGTFHKFLLGLSLEWILRAALVIFVGGVVGATWAVAHWAGSGFGPILYNDVMRVLVISLTGVAVAIQLAAAGFLASVFSLRR</sequence>
<dbReference type="SUPFAM" id="SSF53448">
    <property type="entry name" value="Nucleotide-diphospho-sugar transferases"/>
    <property type="match status" value="1"/>
</dbReference>
<feature type="transmembrane region" description="Helical" evidence="1">
    <location>
        <begin position="250"/>
        <end position="272"/>
    </location>
</feature>
<dbReference type="Gene3D" id="3.90.550.10">
    <property type="entry name" value="Spore Coat Polysaccharide Biosynthesis Protein SpsA, Chain A"/>
    <property type="match status" value="1"/>
</dbReference>
<gene>
    <name evidence="4" type="ORF">KCG34_22865</name>
</gene>
<dbReference type="AlphaFoldDB" id="A0A975FYZ3"/>
<feature type="transmembrane region" description="Helical" evidence="1">
    <location>
        <begin position="284"/>
        <end position="307"/>
    </location>
</feature>
<dbReference type="InterPro" id="IPR029044">
    <property type="entry name" value="Nucleotide-diphossugar_trans"/>
</dbReference>
<name>A0A975FYZ3_9CAUL</name>
<organism evidence="4 5">
    <name type="scientific">Phenylobacterium montanum</name>
    <dbReference type="NCBI Taxonomy" id="2823693"/>
    <lineage>
        <taxon>Bacteria</taxon>
        <taxon>Pseudomonadati</taxon>
        <taxon>Pseudomonadota</taxon>
        <taxon>Alphaproteobacteria</taxon>
        <taxon>Caulobacterales</taxon>
        <taxon>Caulobacteraceae</taxon>
        <taxon>Phenylobacterium</taxon>
    </lineage>
</organism>
<keyword evidence="5" id="KW-1185">Reference proteome</keyword>
<evidence type="ECO:0000259" key="2">
    <source>
        <dbReference type="Pfam" id="PF00535"/>
    </source>
</evidence>
<dbReference type="PANTHER" id="PTHR48090">
    <property type="entry name" value="UNDECAPRENYL-PHOSPHATE 4-DEOXY-4-FORMAMIDO-L-ARABINOSE TRANSFERASE-RELATED"/>
    <property type="match status" value="1"/>
</dbReference>
<evidence type="ECO:0000313" key="4">
    <source>
        <dbReference type="EMBL" id="QUD87850.1"/>
    </source>
</evidence>
<feature type="domain" description="Low-salt glycan biosynthesis hexosyltransferase Agl6 C-terminal transmembrane region" evidence="3">
    <location>
        <begin position="306"/>
        <end position="396"/>
    </location>
</feature>
<dbReference type="Proteomes" id="UP000676409">
    <property type="component" value="Chromosome"/>
</dbReference>
<dbReference type="Pfam" id="PF00535">
    <property type="entry name" value="Glycos_transf_2"/>
    <property type="match status" value="1"/>
</dbReference>
<evidence type="ECO:0000256" key="1">
    <source>
        <dbReference type="SAM" id="Phobius"/>
    </source>
</evidence>
<keyword evidence="1" id="KW-0472">Membrane</keyword>
<dbReference type="PANTHER" id="PTHR48090:SF7">
    <property type="entry name" value="RFBJ PROTEIN"/>
    <property type="match status" value="1"/>
</dbReference>
<dbReference type="InterPro" id="IPR050256">
    <property type="entry name" value="Glycosyltransferase_2"/>
</dbReference>
<protein>
    <submittedName>
        <fullName evidence="4">Glycosyltransferase family 2 protein</fullName>
    </submittedName>
</protein>
<feature type="transmembrane region" description="Helical" evidence="1">
    <location>
        <begin position="374"/>
        <end position="398"/>
    </location>
</feature>
<dbReference type="EMBL" id="CP073078">
    <property type="protein sequence ID" value="QUD87850.1"/>
    <property type="molecule type" value="Genomic_DNA"/>
</dbReference>
<proteinExistence type="predicted"/>
<accession>A0A975FYZ3</accession>
<dbReference type="Pfam" id="PF26629">
    <property type="entry name" value="GT2_TM_C"/>
    <property type="match status" value="1"/>
</dbReference>